<evidence type="ECO:0000313" key="2">
    <source>
        <dbReference type="EMBL" id="MBE0346924.1"/>
    </source>
</evidence>
<evidence type="ECO:0000259" key="1">
    <source>
        <dbReference type="Pfam" id="PF00345"/>
    </source>
</evidence>
<protein>
    <recommendedName>
        <fullName evidence="1">Pili assembly chaperone N-terminal domain-containing protein</fullName>
    </recommendedName>
</protein>
<dbReference type="InterPro" id="IPR016147">
    <property type="entry name" value="Pili_assmbl_chaperone_N"/>
</dbReference>
<organism evidence="2 3">
    <name type="scientific">Pseudoalteromonas peptidolytica F12-50-A1</name>
    <dbReference type="NCBI Taxonomy" id="1315280"/>
    <lineage>
        <taxon>Bacteria</taxon>
        <taxon>Pseudomonadati</taxon>
        <taxon>Pseudomonadota</taxon>
        <taxon>Gammaproteobacteria</taxon>
        <taxon>Alteromonadales</taxon>
        <taxon>Pseudoalteromonadaceae</taxon>
        <taxon>Pseudoalteromonas</taxon>
    </lineage>
</organism>
<proteinExistence type="predicted"/>
<dbReference type="InterPro" id="IPR008962">
    <property type="entry name" value="PapD-like_sf"/>
</dbReference>
<gene>
    <name evidence="2" type="ORF">PPEP_a3064</name>
</gene>
<accession>A0A8I0T679</accession>
<dbReference type="SUPFAM" id="SSF49354">
    <property type="entry name" value="PapD-like"/>
    <property type="match status" value="1"/>
</dbReference>
<dbReference type="InterPro" id="IPR013783">
    <property type="entry name" value="Ig-like_fold"/>
</dbReference>
<dbReference type="GO" id="GO:0071555">
    <property type="term" value="P:cell wall organization"/>
    <property type="evidence" value="ECO:0007669"/>
    <property type="project" value="InterPro"/>
</dbReference>
<dbReference type="AlphaFoldDB" id="A0A8I0T679"/>
<keyword evidence="3" id="KW-1185">Reference proteome</keyword>
<evidence type="ECO:0000313" key="3">
    <source>
        <dbReference type="Proteomes" id="UP000660708"/>
    </source>
</evidence>
<reference evidence="2 3" key="1">
    <citation type="submission" date="2015-06" db="EMBL/GenBank/DDBJ databases">
        <title>Genome sequence of Pseudoalteromonas peptidolytica.</title>
        <authorList>
            <person name="Xie B.-B."/>
            <person name="Rong J.-C."/>
            <person name="Qin Q.-L."/>
            <person name="Zhang Y.-Z."/>
        </authorList>
    </citation>
    <scope>NUCLEOTIDE SEQUENCE [LARGE SCALE GENOMIC DNA]</scope>
    <source>
        <strain evidence="2 3">F12-50-A1</strain>
    </source>
</reference>
<feature type="domain" description="Pili assembly chaperone N-terminal" evidence="1">
    <location>
        <begin position="25"/>
        <end position="152"/>
    </location>
</feature>
<dbReference type="RefSeq" id="WP_147390943.1">
    <property type="nucleotide sequence ID" value="NZ_AQHF01000024.1"/>
</dbReference>
<sequence>MKYIVFLFSVFVSVFSTFSYANLLISPTRVVFDERTRTAEIVVLNNSSVYQSYRLSWEEKQALPSGGYKLIQEENAINLSSMARVSPSQMRLAPGQRQVVKIALRKPRALGAGEYRSHLLFQALPNGNDGNGNQGTIKLDIALNYSLPIMARHKIDTPNITITTVDVTDKVTVGLSKTGVASAFGTIEAFFKPQGVASAKRVAITADYTVHTELERAQAQLTLLPRARINAPGILEIRFTGSGEYKRHVFAEKTVILK</sequence>
<name>A0A8I0T679_9GAMM</name>
<dbReference type="EMBL" id="AQHF01000024">
    <property type="protein sequence ID" value="MBE0346924.1"/>
    <property type="molecule type" value="Genomic_DNA"/>
</dbReference>
<dbReference type="Gene3D" id="2.60.40.10">
    <property type="entry name" value="Immunoglobulins"/>
    <property type="match status" value="1"/>
</dbReference>
<dbReference type="Pfam" id="PF00345">
    <property type="entry name" value="PapD_N"/>
    <property type="match status" value="1"/>
</dbReference>
<dbReference type="Proteomes" id="UP000660708">
    <property type="component" value="Unassembled WGS sequence"/>
</dbReference>
<comment type="caution">
    <text evidence="2">The sequence shown here is derived from an EMBL/GenBank/DDBJ whole genome shotgun (WGS) entry which is preliminary data.</text>
</comment>
<dbReference type="GO" id="GO:0030288">
    <property type="term" value="C:outer membrane-bounded periplasmic space"/>
    <property type="evidence" value="ECO:0007669"/>
    <property type="project" value="InterPro"/>
</dbReference>